<organism evidence="2 3">
    <name type="scientific">Helianthus annuus</name>
    <name type="common">Common sunflower</name>
    <dbReference type="NCBI Taxonomy" id="4232"/>
    <lineage>
        <taxon>Eukaryota</taxon>
        <taxon>Viridiplantae</taxon>
        <taxon>Streptophyta</taxon>
        <taxon>Embryophyta</taxon>
        <taxon>Tracheophyta</taxon>
        <taxon>Spermatophyta</taxon>
        <taxon>Magnoliopsida</taxon>
        <taxon>eudicotyledons</taxon>
        <taxon>Gunneridae</taxon>
        <taxon>Pentapetalae</taxon>
        <taxon>asterids</taxon>
        <taxon>campanulids</taxon>
        <taxon>Asterales</taxon>
        <taxon>Asteraceae</taxon>
        <taxon>Asteroideae</taxon>
        <taxon>Heliantheae alliance</taxon>
        <taxon>Heliantheae</taxon>
        <taxon>Helianthus</taxon>
    </lineage>
</organism>
<name>A0A9K3J4Y8_HELAN</name>
<comment type="caution">
    <text evidence="2">The sequence shown here is derived from an EMBL/GenBank/DDBJ whole genome shotgun (WGS) entry which is preliminary data.</text>
</comment>
<keyword evidence="3" id="KW-1185">Reference proteome</keyword>
<keyword evidence="1" id="KW-0812">Transmembrane</keyword>
<evidence type="ECO:0000313" key="2">
    <source>
        <dbReference type="EMBL" id="KAF5808548.1"/>
    </source>
</evidence>
<feature type="transmembrane region" description="Helical" evidence="1">
    <location>
        <begin position="13"/>
        <end position="33"/>
    </location>
</feature>
<dbReference type="Proteomes" id="UP000215914">
    <property type="component" value="Unassembled WGS sequence"/>
</dbReference>
<reference evidence="2" key="2">
    <citation type="submission" date="2020-06" db="EMBL/GenBank/DDBJ databases">
        <title>Helianthus annuus Genome sequencing and assembly Release 2.</title>
        <authorList>
            <person name="Gouzy J."/>
            <person name="Langlade N."/>
            <person name="Munos S."/>
        </authorList>
    </citation>
    <scope>NUCLEOTIDE SEQUENCE</scope>
    <source>
        <tissue evidence="2">Leaves</tissue>
    </source>
</reference>
<dbReference type="AlphaFoldDB" id="A0A9K3J4Y8"/>
<dbReference type="EMBL" id="MNCJ02000319">
    <property type="protein sequence ID" value="KAF5808548.1"/>
    <property type="molecule type" value="Genomic_DNA"/>
</dbReference>
<evidence type="ECO:0000313" key="3">
    <source>
        <dbReference type="Proteomes" id="UP000215914"/>
    </source>
</evidence>
<keyword evidence="1" id="KW-1133">Transmembrane helix</keyword>
<keyword evidence="1" id="KW-0472">Membrane</keyword>
<protein>
    <submittedName>
        <fullName evidence="2">Uncharacterized protein</fullName>
    </submittedName>
</protein>
<feature type="transmembrane region" description="Helical" evidence="1">
    <location>
        <begin position="53"/>
        <end position="69"/>
    </location>
</feature>
<evidence type="ECO:0000256" key="1">
    <source>
        <dbReference type="SAM" id="Phobius"/>
    </source>
</evidence>
<gene>
    <name evidence="2" type="ORF">HanXRQr2_Chr04g0146651</name>
</gene>
<sequence>MLSFVNLLFVRSVSSRALVFIYILRVIFALLRVDSGLRGFHVCCILVELIRKLYLWMCIVLLSCLHLWVEDCFRFSSSL</sequence>
<accession>A0A9K3J4Y8</accession>
<reference evidence="2" key="1">
    <citation type="journal article" date="2017" name="Nature">
        <title>The sunflower genome provides insights into oil metabolism, flowering and Asterid evolution.</title>
        <authorList>
            <person name="Badouin H."/>
            <person name="Gouzy J."/>
            <person name="Grassa C.J."/>
            <person name="Murat F."/>
            <person name="Staton S.E."/>
            <person name="Cottret L."/>
            <person name="Lelandais-Briere C."/>
            <person name="Owens G.L."/>
            <person name="Carrere S."/>
            <person name="Mayjonade B."/>
            <person name="Legrand L."/>
            <person name="Gill N."/>
            <person name="Kane N.C."/>
            <person name="Bowers J.E."/>
            <person name="Hubner S."/>
            <person name="Bellec A."/>
            <person name="Berard A."/>
            <person name="Berges H."/>
            <person name="Blanchet N."/>
            <person name="Boniface M.C."/>
            <person name="Brunel D."/>
            <person name="Catrice O."/>
            <person name="Chaidir N."/>
            <person name="Claudel C."/>
            <person name="Donnadieu C."/>
            <person name="Faraut T."/>
            <person name="Fievet G."/>
            <person name="Helmstetter N."/>
            <person name="King M."/>
            <person name="Knapp S.J."/>
            <person name="Lai Z."/>
            <person name="Le Paslier M.C."/>
            <person name="Lippi Y."/>
            <person name="Lorenzon L."/>
            <person name="Mandel J.R."/>
            <person name="Marage G."/>
            <person name="Marchand G."/>
            <person name="Marquand E."/>
            <person name="Bret-Mestries E."/>
            <person name="Morien E."/>
            <person name="Nambeesan S."/>
            <person name="Nguyen T."/>
            <person name="Pegot-Espagnet P."/>
            <person name="Pouilly N."/>
            <person name="Raftis F."/>
            <person name="Sallet E."/>
            <person name="Schiex T."/>
            <person name="Thomas J."/>
            <person name="Vandecasteele C."/>
            <person name="Vares D."/>
            <person name="Vear F."/>
            <person name="Vautrin S."/>
            <person name="Crespi M."/>
            <person name="Mangin B."/>
            <person name="Burke J.M."/>
            <person name="Salse J."/>
            <person name="Munos S."/>
            <person name="Vincourt P."/>
            <person name="Rieseberg L.H."/>
            <person name="Langlade N.B."/>
        </authorList>
    </citation>
    <scope>NUCLEOTIDE SEQUENCE</scope>
    <source>
        <tissue evidence="2">Leaves</tissue>
    </source>
</reference>
<proteinExistence type="predicted"/>
<dbReference type="Gramene" id="mRNA:HanXRQr2_Chr04g0146651">
    <property type="protein sequence ID" value="CDS:HanXRQr2_Chr04g0146651.1"/>
    <property type="gene ID" value="HanXRQr2_Chr04g0146651"/>
</dbReference>